<keyword evidence="4" id="KW-1185">Reference proteome</keyword>
<name>A0A2S7XHE9_9GAMM</name>
<dbReference type="Proteomes" id="UP001156660">
    <property type="component" value="Unassembled WGS sequence"/>
</dbReference>
<reference evidence="1" key="4">
    <citation type="submission" date="2023-01" db="EMBL/GenBank/DDBJ databases">
        <title>Draft genome sequence of Aliivibrio sifiae strain NBRC 105001.</title>
        <authorList>
            <person name="Sun Q."/>
            <person name="Mori K."/>
        </authorList>
    </citation>
    <scope>NUCLEOTIDE SEQUENCE</scope>
    <source>
        <strain evidence="1">NBRC 105001</strain>
    </source>
</reference>
<dbReference type="Proteomes" id="UP000239273">
    <property type="component" value="Unassembled WGS sequence"/>
</dbReference>
<reference evidence="1" key="1">
    <citation type="journal article" date="2014" name="Int. J. Syst. Evol. Microbiol.">
        <title>Complete genome of a new Firmicutes species belonging to the dominant human colonic microbiota ('Ruminococcus bicirculans') reveals two chromosomes and a selective capacity to utilize plant glucans.</title>
        <authorList>
            <consortium name="NISC Comparative Sequencing Program"/>
            <person name="Wegmann U."/>
            <person name="Louis P."/>
            <person name="Goesmann A."/>
            <person name="Henrissat B."/>
            <person name="Duncan S.H."/>
            <person name="Flint H.J."/>
        </authorList>
    </citation>
    <scope>NUCLEOTIDE SEQUENCE</scope>
    <source>
        <strain evidence="1">NBRC 105001</strain>
    </source>
</reference>
<sequence>MTDKEQYLKAMELILDAVAMSDYKENRTDIGMYLVGLVVADHREKLSSVQVDQLRQIIEMADDAESPKMCI</sequence>
<evidence type="ECO:0000313" key="3">
    <source>
        <dbReference type="Proteomes" id="UP000239273"/>
    </source>
</evidence>
<gene>
    <name evidence="2" type="ORF">BTO23_03305</name>
    <name evidence="1" type="ORF">GCM10007855_28450</name>
</gene>
<dbReference type="OrthoDB" id="5918133at2"/>
<reference evidence="4" key="3">
    <citation type="journal article" date="2019" name="Int. J. Syst. Evol. Microbiol.">
        <title>The Global Catalogue of Microorganisms (GCM) 10K type strain sequencing project: providing services to taxonomists for standard genome sequencing and annotation.</title>
        <authorList>
            <consortium name="The Broad Institute Genomics Platform"/>
            <consortium name="The Broad Institute Genome Sequencing Center for Infectious Disease"/>
            <person name="Wu L."/>
            <person name="Ma J."/>
        </authorList>
    </citation>
    <scope>NUCLEOTIDE SEQUENCE [LARGE SCALE GENOMIC DNA]</scope>
    <source>
        <strain evidence="4">NBRC 105001</strain>
    </source>
</reference>
<comment type="caution">
    <text evidence="2">The sequence shown here is derived from an EMBL/GenBank/DDBJ whole genome shotgun (WGS) entry which is preliminary data.</text>
</comment>
<evidence type="ECO:0000313" key="4">
    <source>
        <dbReference type="Proteomes" id="UP001156660"/>
    </source>
</evidence>
<accession>A0A2S7XHE9</accession>
<proteinExistence type="predicted"/>
<dbReference type="EMBL" id="MSCP01000001">
    <property type="protein sequence ID" value="PQJ93135.1"/>
    <property type="molecule type" value="Genomic_DNA"/>
</dbReference>
<evidence type="ECO:0000313" key="2">
    <source>
        <dbReference type="EMBL" id="PQJ93135.1"/>
    </source>
</evidence>
<dbReference type="RefSeq" id="WP_105062931.1">
    <property type="nucleotide sequence ID" value="NZ_BSOU01000007.1"/>
</dbReference>
<dbReference type="AlphaFoldDB" id="A0A2S7XHE9"/>
<evidence type="ECO:0000313" key="1">
    <source>
        <dbReference type="EMBL" id="GLR75971.1"/>
    </source>
</evidence>
<organism evidence="2 3">
    <name type="scientific">Aliivibrio sifiae</name>
    <dbReference type="NCBI Taxonomy" id="566293"/>
    <lineage>
        <taxon>Bacteria</taxon>
        <taxon>Pseudomonadati</taxon>
        <taxon>Pseudomonadota</taxon>
        <taxon>Gammaproteobacteria</taxon>
        <taxon>Vibrionales</taxon>
        <taxon>Vibrionaceae</taxon>
        <taxon>Aliivibrio</taxon>
    </lineage>
</organism>
<reference evidence="2 3" key="2">
    <citation type="submission" date="2016-12" db="EMBL/GenBank/DDBJ databases">
        <title>Diversity of luminous bacteria.</title>
        <authorList>
            <person name="Yoshizawa S."/>
            <person name="Kogure K."/>
        </authorList>
    </citation>
    <scope>NUCLEOTIDE SEQUENCE [LARGE SCALE GENOMIC DNA]</scope>
    <source>
        <strain evidence="2 3">NBRC 105001</strain>
    </source>
</reference>
<protein>
    <submittedName>
        <fullName evidence="2">Uncharacterized protein</fullName>
    </submittedName>
</protein>
<dbReference type="EMBL" id="BSOU01000007">
    <property type="protein sequence ID" value="GLR75971.1"/>
    <property type="molecule type" value="Genomic_DNA"/>
</dbReference>